<dbReference type="InterPro" id="IPR029071">
    <property type="entry name" value="Ubiquitin-like_domsf"/>
</dbReference>
<dbReference type="Gene3D" id="3.10.20.90">
    <property type="entry name" value="Phosphatidylinositol 3-kinase Catalytic Subunit, Chain A, domain 1"/>
    <property type="match status" value="1"/>
</dbReference>
<sequence length="137" mass="16086">MLSILTYLGNILEYFKRKNVIFLARINVMSSFLQVVTIALRCPSGRVYKRRFYKSYSSLVLLDWMMKIGYHPVFYTICTPIPKSYLELRKDLTLENIGITKHTVLNVEEKDVLLEVLIAFLKDFDMHPKAALKQDNY</sequence>
<dbReference type="AlphaFoldDB" id="A0A2G9RTJ1"/>
<feature type="domain" description="UBX" evidence="2">
    <location>
        <begin position="31"/>
        <end position="107"/>
    </location>
</feature>
<proteinExistence type="predicted"/>
<evidence type="ECO:0000313" key="4">
    <source>
        <dbReference type="Proteomes" id="UP000228934"/>
    </source>
</evidence>
<name>A0A2G9RTJ1_AQUCT</name>
<keyword evidence="1" id="KW-0812">Transmembrane</keyword>
<organism evidence="3 4">
    <name type="scientific">Aquarana catesbeiana</name>
    <name type="common">American bullfrog</name>
    <name type="synonym">Rana catesbeiana</name>
    <dbReference type="NCBI Taxonomy" id="8400"/>
    <lineage>
        <taxon>Eukaryota</taxon>
        <taxon>Metazoa</taxon>
        <taxon>Chordata</taxon>
        <taxon>Craniata</taxon>
        <taxon>Vertebrata</taxon>
        <taxon>Euteleostomi</taxon>
        <taxon>Amphibia</taxon>
        <taxon>Batrachia</taxon>
        <taxon>Anura</taxon>
        <taxon>Neobatrachia</taxon>
        <taxon>Ranoidea</taxon>
        <taxon>Ranidae</taxon>
        <taxon>Aquarana</taxon>
    </lineage>
</organism>
<dbReference type="EMBL" id="KV930692">
    <property type="protein sequence ID" value="PIO31218.1"/>
    <property type="molecule type" value="Genomic_DNA"/>
</dbReference>
<dbReference type="Proteomes" id="UP000228934">
    <property type="component" value="Unassembled WGS sequence"/>
</dbReference>
<dbReference type="PROSITE" id="PS50033">
    <property type="entry name" value="UBX"/>
    <property type="match status" value="1"/>
</dbReference>
<evidence type="ECO:0000256" key="1">
    <source>
        <dbReference type="SAM" id="Phobius"/>
    </source>
</evidence>
<accession>A0A2G9RTJ1</accession>
<keyword evidence="1" id="KW-1133">Transmembrane helix</keyword>
<feature type="transmembrane region" description="Helical" evidence="1">
    <location>
        <begin position="20"/>
        <end position="40"/>
    </location>
</feature>
<evidence type="ECO:0000313" key="3">
    <source>
        <dbReference type="EMBL" id="PIO31218.1"/>
    </source>
</evidence>
<feature type="non-terminal residue" evidence="3">
    <location>
        <position position="137"/>
    </location>
</feature>
<keyword evidence="4" id="KW-1185">Reference proteome</keyword>
<protein>
    <recommendedName>
        <fullName evidence="2">UBX domain-containing protein</fullName>
    </recommendedName>
</protein>
<reference evidence="4" key="1">
    <citation type="journal article" date="2017" name="Nat. Commun.">
        <title>The North American bullfrog draft genome provides insight into hormonal regulation of long noncoding RNA.</title>
        <authorList>
            <person name="Hammond S.A."/>
            <person name="Warren R.L."/>
            <person name="Vandervalk B.P."/>
            <person name="Kucuk E."/>
            <person name="Khan H."/>
            <person name="Gibb E.A."/>
            <person name="Pandoh P."/>
            <person name="Kirk H."/>
            <person name="Zhao Y."/>
            <person name="Jones M."/>
            <person name="Mungall A.J."/>
            <person name="Coope R."/>
            <person name="Pleasance S."/>
            <person name="Moore R.A."/>
            <person name="Holt R.A."/>
            <person name="Round J.M."/>
            <person name="Ohora S."/>
            <person name="Walle B.V."/>
            <person name="Veldhoen N."/>
            <person name="Helbing C.C."/>
            <person name="Birol I."/>
        </authorList>
    </citation>
    <scope>NUCLEOTIDE SEQUENCE [LARGE SCALE GENOMIC DNA]</scope>
</reference>
<dbReference type="Pfam" id="PF00789">
    <property type="entry name" value="UBX"/>
    <property type="match status" value="1"/>
</dbReference>
<evidence type="ECO:0000259" key="2">
    <source>
        <dbReference type="PROSITE" id="PS50033"/>
    </source>
</evidence>
<keyword evidence="1" id="KW-0472">Membrane</keyword>
<gene>
    <name evidence="3" type="ORF">AB205_0170040</name>
</gene>
<dbReference type="InterPro" id="IPR001012">
    <property type="entry name" value="UBX_dom"/>
</dbReference>
<dbReference type="SUPFAM" id="SSF54236">
    <property type="entry name" value="Ubiquitin-like"/>
    <property type="match status" value="1"/>
</dbReference>
<dbReference type="OrthoDB" id="1920064at2759"/>